<evidence type="ECO:0000313" key="8">
    <source>
        <dbReference type="Proteomes" id="UP001501627"/>
    </source>
</evidence>
<accession>A0ABP7S417</accession>
<dbReference type="RefSeq" id="WP_344869976.1">
    <property type="nucleotide sequence ID" value="NZ_BAABBP010000050.1"/>
</dbReference>
<reference evidence="8" key="1">
    <citation type="journal article" date="2019" name="Int. J. Syst. Evol. Microbiol.">
        <title>The Global Catalogue of Microorganisms (GCM) 10K type strain sequencing project: providing services to taxonomists for standard genome sequencing and annotation.</title>
        <authorList>
            <consortium name="The Broad Institute Genomics Platform"/>
            <consortium name="The Broad Institute Genome Sequencing Center for Infectious Disease"/>
            <person name="Wu L."/>
            <person name="Ma J."/>
        </authorList>
    </citation>
    <scope>NUCLEOTIDE SEQUENCE [LARGE SCALE GENOMIC DNA]</scope>
    <source>
        <strain evidence="8">JCM 17561</strain>
    </source>
</reference>
<keyword evidence="8" id="KW-1185">Reference proteome</keyword>
<dbReference type="InterPro" id="IPR015590">
    <property type="entry name" value="Aldehyde_DH_dom"/>
</dbReference>
<gene>
    <name evidence="7" type="ORF">GCM10022279_32750</name>
</gene>
<protein>
    <recommendedName>
        <fullName evidence="6">Aldehyde dehydrogenase domain-containing protein</fullName>
    </recommendedName>
</protein>
<dbReference type="InterPro" id="IPR029510">
    <property type="entry name" value="Ald_DH_CS_GLU"/>
</dbReference>
<dbReference type="Pfam" id="PF00171">
    <property type="entry name" value="Aldedh"/>
    <property type="match status" value="1"/>
</dbReference>
<comment type="caution">
    <text evidence="7">The sequence shown here is derived from an EMBL/GenBank/DDBJ whole genome shotgun (WGS) entry which is preliminary data.</text>
</comment>
<feature type="active site" evidence="4">
    <location>
        <position position="257"/>
    </location>
</feature>
<dbReference type="PANTHER" id="PTHR43720">
    <property type="entry name" value="2-AMINOMUCONIC SEMIALDEHYDE DEHYDROGENASE"/>
    <property type="match status" value="1"/>
</dbReference>
<dbReference type="Proteomes" id="UP001501627">
    <property type="component" value="Unassembled WGS sequence"/>
</dbReference>
<evidence type="ECO:0000256" key="4">
    <source>
        <dbReference type="PROSITE-ProRule" id="PRU10007"/>
    </source>
</evidence>
<evidence type="ECO:0000256" key="1">
    <source>
        <dbReference type="ARBA" id="ARBA00009986"/>
    </source>
</evidence>
<evidence type="ECO:0000259" key="6">
    <source>
        <dbReference type="Pfam" id="PF00171"/>
    </source>
</evidence>
<dbReference type="InterPro" id="IPR016161">
    <property type="entry name" value="Ald_DH/histidinol_DH"/>
</dbReference>
<dbReference type="InterPro" id="IPR016162">
    <property type="entry name" value="Ald_DH_N"/>
</dbReference>
<name>A0ABP7S417_9BURK</name>
<sequence>MGDVKHPELVTSFIDGAFVPPATGGHRLDVINPSTEERQAQLCEADDREVGRAVQAAATAFEQARWHGLPVEQRAAILRRVADLAEQHSAELCYLESLDLGIPTRVAAAMVTARVARNFRFYADSLSQAAERAVRLDDQFQRYVHRDPVGVCGLISPWNAPLMLATSKIAPALAFGNTCVIKPSEYTPLALARFMTLLLEAGVPAGVVNMVNGRGHVTGAALTQHPQVGMLSFTGGGAAGRAIAAAAGQGLKKWDLELGGKSACIISDSADLDAALDGSLLGSPP</sequence>
<dbReference type="PROSITE" id="PS00687">
    <property type="entry name" value="ALDEHYDE_DEHYDR_GLU"/>
    <property type="match status" value="1"/>
</dbReference>
<dbReference type="EMBL" id="BAABBP010000050">
    <property type="protein sequence ID" value="GAA4006212.1"/>
    <property type="molecule type" value="Genomic_DNA"/>
</dbReference>
<comment type="similarity">
    <text evidence="1 5">Belongs to the aldehyde dehydrogenase family.</text>
</comment>
<dbReference type="Gene3D" id="3.40.605.10">
    <property type="entry name" value="Aldehyde Dehydrogenase, Chain A, domain 1"/>
    <property type="match status" value="1"/>
</dbReference>
<proteinExistence type="inferred from homology"/>
<evidence type="ECO:0000256" key="3">
    <source>
        <dbReference type="ARBA" id="ARBA00023027"/>
    </source>
</evidence>
<evidence type="ECO:0000256" key="2">
    <source>
        <dbReference type="ARBA" id="ARBA00023002"/>
    </source>
</evidence>
<evidence type="ECO:0000256" key="5">
    <source>
        <dbReference type="RuleBase" id="RU003345"/>
    </source>
</evidence>
<organism evidence="7 8">
    <name type="scientific">Comamonas faecalis</name>
    <dbReference type="NCBI Taxonomy" id="1387849"/>
    <lineage>
        <taxon>Bacteria</taxon>
        <taxon>Pseudomonadati</taxon>
        <taxon>Pseudomonadota</taxon>
        <taxon>Betaproteobacteria</taxon>
        <taxon>Burkholderiales</taxon>
        <taxon>Comamonadaceae</taxon>
        <taxon>Comamonas</taxon>
    </lineage>
</organism>
<evidence type="ECO:0000313" key="7">
    <source>
        <dbReference type="EMBL" id="GAA4006212.1"/>
    </source>
</evidence>
<dbReference type="SUPFAM" id="SSF53720">
    <property type="entry name" value="ALDH-like"/>
    <property type="match status" value="1"/>
</dbReference>
<keyword evidence="3" id="KW-0520">NAD</keyword>
<dbReference type="PANTHER" id="PTHR43720:SF2">
    <property type="entry name" value="2-AMINOMUCONIC SEMIALDEHYDE DEHYDROGENASE"/>
    <property type="match status" value="1"/>
</dbReference>
<feature type="domain" description="Aldehyde dehydrogenase" evidence="6">
    <location>
        <begin position="26"/>
        <end position="279"/>
    </location>
</feature>
<keyword evidence="2 5" id="KW-0560">Oxidoreductase</keyword>